<accession>A0A8J7U634</accession>
<gene>
    <name evidence="1" type="ORF">J3U88_28020</name>
</gene>
<proteinExistence type="predicted"/>
<comment type="caution">
    <text evidence="1">The sequence shown here is derived from an EMBL/GenBank/DDBJ whole genome shotgun (WGS) entry which is preliminary data.</text>
</comment>
<dbReference type="RefSeq" id="WP_207862325.1">
    <property type="nucleotide sequence ID" value="NZ_JAFREP010000034.1"/>
</dbReference>
<name>A0A8J7U634_9BACT</name>
<reference evidence="1" key="1">
    <citation type="submission" date="2021-03" db="EMBL/GenBank/DDBJ databases">
        <authorList>
            <person name="Wang G."/>
        </authorList>
    </citation>
    <scope>NUCLEOTIDE SEQUENCE</scope>
    <source>
        <strain evidence="1">KCTC 12899</strain>
    </source>
</reference>
<evidence type="ECO:0000313" key="2">
    <source>
        <dbReference type="Proteomes" id="UP000664417"/>
    </source>
</evidence>
<dbReference type="Proteomes" id="UP000664417">
    <property type="component" value="Unassembled WGS sequence"/>
</dbReference>
<dbReference type="AlphaFoldDB" id="A0A8J7U634"/>
<keyword evidence="2" id="KW-1185">Reference proteome</keyword>
<sequence length="203" mass="22406">MGFLDDLDSAFDNIMLEEGESAEPPKEGQVQFSGLDDMGLPNDLRELRQALAGETILPIAALLATLDRGRRAYTLGALRGALDYHLKVENDEKQQDLIKALIGELTTRRGTARQAFLPKQKTRFQEMADGLPKVDLADGPDRVQAFLKLLTKTPETSFKEAEKCFRSGIWETASVEKGSMLELTKLSTMEEHQVAALKAAVAQ</sequence>
<evidence type="ECO:0000313" key="1">
    <source>
        <dbReference type="EMBL" id="MBO1322352.1"/>
    </source>
</evidence>
<dbReference type="EMBL" id="JAFREP010000034">
    <property type="protein sequence ID" value="MBO1322352.1"/>
    <property type="molecule type" value="Genomic_DNA"/>
</dbReference>
<protein>
    <submittedName>
        <fullName evidence="1">Uncharacterized protein</fullName>
    </submittedName>
</protein>
<organism evidence="1 2">
    <name type="scientific">Acanthopleuribacter pedis</name>
    <dbReference type="NCBI Taxonomy" id="442870"/>
    <lineage>
        <taxon>Bacteria</taxon>
        <taxon>Pseudomonadati</taxon>
        <taxon>Acidobacteriota</taxon>
        <taxon>Holophagae</taxon>
        <taxon>Acanthopleuribacterales</taxon>
        <taxon>Acanthopleuribacteraceae</taxon>
        <taxon>Acanthopleuribacter</taxon>
    </lineage>
</organism>